<dbReference type="PROSITE" id="PS50850">
    <property type="entry name" value="MFS"/>
    <property type="match status" value="1"/>
</dbReference>
<organism evidence="9 10">
    <name type="scientific">Proteiniclasticum sediminis</name>
    <dbReference type="NCBI Taxonomy" id="2804028"/>
    <lineage>
        <taxon>Bacteria</taxon>
        <taxon>Bacillati</taxon>
        <taxon>Bacillota</taxon>
        <taxon>Clostridia</taxon>
        <taxon>Eubacteriales</taxon>
        <taxon>Clostridiaceae</taxon>
        <taxon>Proteiniclasticum</taxon>
    </lineage>
</organism>
<feature type="transmembrane region" description="Helical" evidence="7">
    <location>
        <begin position="40"/>
        <end position="59"/>
    </location>
</feature>
<dbReference type="Gene3D" id="1.20.1250.20">
    <property type="entry name" value="MFS general substrate transporter like domains"/>
    <property type="match status" value="1"/>
</dbReference>
<keyword evidence="5 7" id="KW-1133">Transmembrane helix</keyword>
<dbReference type="InterPro" id="IPR020846">
    <property type="entry name" value="MFS_dom"/>
</dbReference>
<dbReference type="Pfam" id="PF07690">
    <property type="entry name" value="MFS_1"/>
    <property type="match status" value="1"/>
</dbReference>
<keyword evidence="3" id="KW-0813">Transport</keyword>
<reference evidence="9" key="1">
    <citation type="submission" date="2021-04" db="EMBL/GenBank/DDBJ databases">
        <title>Proteiniclasticum sedimins sp. nov., an obligate anaerobic bacterium isolated from anaerobic sludge.</title>
        <authorList>
            <person name="Liu J."/>
        </authorList>
    </citation>
    <scope>NUCLEOTIDE SEQUENCE</scope>
    <source>
        <strain evidence="9">BAD-10</strain>
    </source>
</reference>
<feature type="transmembrane region" description="Helical" evidence="7">
    <location>
        <begin position="160"/>
        <end position="179"/>
    </location>
</feature>
<sequence length="397" mass="42474">MATLFLMIIYLAFIGLGLPDSLLGAGWPAMHLSLGVPVENAGMLSILTTGGTIVSSFFSGAVTRRFGTGKVTLVSVAMTALALLGFSQAPRFEVLLLLTLPLGLGAGSVDAALNGFVAKHFEARHMSWLHSFWGVGASLGPMIMSLFLARKVSWRGGYGAVSAIQLGIVAVLLFSLPLWRRYESRPVLEPEEKAAAETSGFAGIYAIPGVKLAIFSFLGYCALEMTMGLWGATFLVQQYGQAPESAARFVSLYYGGIMAGRMITGFVTLRYRFPVIIRAGIFLAVLGILLLFLPVPGLHPASFLLVGLGCAPAFPGMIHETPERFGKDSAQAIIGIQMAFAYIGSTTMPALFGLLAGRGLISVFPLYLLIFAALFLVMQETLNRRMKDKEAQQKATA</sequence>
<gene>
    <name evidence="9" type="ORF">KCG48_00900</name>
</gene>
<dbReference type="RefSeq" id="WP_211799402.1">
    <property type="nucleotide sequence ID" value="NZ_JAGSCS010000001.1"/>
</dbReference>
<proteinExistence type="inferred from homology"/>
<dbReference type="InterPro" id="IPR011701">
    <property type="entry name" value="MFS"/>
</dbReference>
<dbReference type="AlphaFoldDB" id="A0A941HPY7"/>
<feature type="transmembrane region" description="Helical" evidence="7">
    <location>
        <begin position="252"/>
        <end position="269"/>
    </location>
</feature>
<evidence type="ECO:0000256" key="3">
    <source>
        <dbReference type="ARBA" id="ARBA00022448"/>
    </source>
</evidence>
<evidence type="ECO:0000256" key="4">
    <source>
        <dbReference type="ARBA" id="ARBA00022692"/>
    </source>
</evidence>
<dbReference type="GO" id="GO:0005886">
    <property type="term" value="C:plasma membrane"/>
    <property type="evidence" value="ECO:0007669"/>
    <property type="project" value="UniProtKB-SubCell"/>
</dbReference>
<evidence type="ECO:0000313" key="9">
    <source>
        <dbReference type="EMBL" id="MBR0574888.1"/>
    </source>
</evidence>
<evidence type="ECO:0000259" key="8">
    <source>
        <dbReference type="PROSITE" id="PS50850"/>
    </source>
</evidence>
<dbReference type="PANTHER" id="PTHR23514:SF3">
    <property type="entry name" value="BYPASS OF STOP CODON PROTEIN 6"/>
    <property type="match status" value="1"/>
</dbReference>
<evidence type="ECO:0000256" key="7">
    <source>
        <dbReference type="SAM" id="Phobius"/>
    </source>
</evidence>
<dbReference type="EMBL" id="JAGSCS010000001">
    <property type="protein sequence ID" value="MBR0574888.1"/>
    <property type="molecule type" value="Genomic_DNA"/>
</dbReference>
<feature type="transmembrane region" description="Helical" evidence="7">
    <location>
        <begin position="95"/>
        <end position="116"/>
    </location>
</feature>
<keyword evidence="4 7" id="KW-0812">Transmembrane</keyword>
<comment type="similarity">
    <text evidence="2">Belongs to the major facilitator superfamily.</text>
</comment>
<dbReference type="GO" id="GO:0022857">
    <property type="term" value="F:transmembrane transporter activity"/>
    <property type="evidence" value="ECO:0007669"/>
    <property type="project" value="InterPro"/>
</dbReference>
<protein>
    <submittedName>
        <fullName evidence="9">MFS transporter</fullName>
    </submittedName>
</protein>
<comment type="caution">
    <text evidence="9">The sequence shown here is derived from an EMBL/GenBank/DDBJ whole genome shotgun (WGS) entry which is preliminary data.</text>
</comment>
<evidence type="ECO:0000256" key="6">
    <source>
        <dbReference type="ARBA" id="ARBA00023136"/>
    </source>
</evidence>
<comment type="subcellular location">
    <subcellularLocation>
        <location evidence="1">Cell membrane</location>
        <topology evidence="1">Multi-pass membrane protein</topology>
    </subcellularLocation>
</comment>
<evidence type="ECO:0000256" key="2">
    <source>
        <dbReference type="ARBA" id="ARBA00008335"/>
    </source>
</evidence>
<dbReference type="InterPro" id="IPR051788">
    <property type="entry name" value="MFS_Transporter"/>
</dbReference>
<feature type="transmembrane region" description="Helical" evidence="7">
    <location>
        <begin position="212"/>
        <end position="232"/>
    </location>
</feature>
<feature type="domain" description="Major facilitator superfamily (MFS) profile" evidence="8">
    <location>
        <begin position="5"/>
        <end position="382"/>
    </location>
</feature>
<dbReference type="InterPro" id="IPR036259">
    <property type="entry name" value="MFS_trans_sf"/>
</dbReference>
<feature type="transmembrane region" description="Helical" evidence="7">
    <location>
        <begin position="128"/>
        <end position="148"/>
    </location>
</feature>
<feature type="transmembrane region" description="Helical" evidence="7">
    <location>
        <begin position="276"/>
        <end position="295"/>
    </location>
</feature>
<dbReference type="Proteomes" id="UP000675379">
    <property type="component" value="Unassembled WGS sequence"/>
</dbReference>
<keyword evidence="6 7" id="KW-0472">Membrane</keyword>
<name>A0A941HPY7_9CLOT</name>
<dbReference type="SUPFAM" id="SSF103473">
    <property type="entry name" value="MFS general substrate transporter"/>
    <property type="match status" value="1"/>
</dbReference>
<keyword evidence="10" id="KW-1185">Reference proteome</keyword>
<feature type="transmembrane region" description="Helical" evidence="7">
    <location>
        <begin position="71"/>
        <end position="89"/>
    </location>
</feature>
<feature type="transmembrane region" description="Helical" evidence="7">
    <location>
        <begin position="360"/>
        <end position="378"/>
    </location>
</feature>
<evidence type="ECO:0000256" key="1">
    <source>
        <dbReference type="ARBA" id="ARBA00004651"/>
    </source>
</evidence>
<dbReference type="PANTHER" id="PTHR23514">
    <property type="entry name" value="BYPASS OF STOP CODON PROTEIN 6"/>
    <property type="match status" value="1"/>
</dbReference>
<evidence type="ECO:0000256" key="5">
    <source>
        <dbReference type="ARBA" id="ARBA00022989"/>
    </source>
</evidence>
<accession>A0A941HPY7</accession>
<evidence type="ECO:0000313" key="10">
    <source>
        <dbReference type="Proteomes" id="UP000675379"/>
    </source>
</evidence>